<dbReference type="SUPFAM" id="SSF50729">
    <property type="entry name" value="PH domain-like"/>
    <property type="match status" value="1"/>
</dbReference>
<dbReference type="InterPro" id="IPR051765">
    <property type="entry name" value="PH_domain-containing_F"/>
</dbReference>
<evidence type="ECO:0000256" key="2">
    <source>
        <dbReference type="ARBA" id="ARBA00022771"/>
    </source>
</evidence>
<evidence type="ECO:0000256" key="4">
    <source>
        <dbReference type="PROSITE-ProRule" id="PRU00091"/>
    </source>
</evidence>
<evidence type="ECO:0000313" key="9">
    <source>
        <dbReference type="Proteomes" id="UP000507470"/>
    </source>
</evidence>
<feature type="region of interest" description="Disordered" evidence="5">
    <location>
        <begin position="219"/>
        <end position="263"/>
    </location>
</feature>
<dbReference type="InterPro" id="IPR017455">
    <property type="entry name" value="Znf_FYVE-rel"/>
</dbReference>
<protein>
    <recommendedName>
        <fullName evidence="10">Pleckstrin homology domain-containing family F member 2</fullName>
    </recommendedName>
</protein>
<dbReference type="SMART" id="SM00064">
    <property type="entry name" value="FYVE"/>
    <property type="match status" value="1"/>
</dbReference>
<evidence type="ECO:0000259" key="6">
    <source>
        <dbReference type="PROSITE" id="PS50003"/>
    </source>
</evidence>
<evidence type="ECO:0000256" key="5">
    <source>
        <dbReference type="SAM" id="MobiDB-lite"/>
    </source>
</evidence>
<keyword evidence="9" id="KW-1185">Reference proteome</keyword>
<feature type="domain" description="FYVE-type" evidence="7">
    <location>
        <begin position="153"/>
        <end position="213"/>
    </location>
</feature>
<dbReference type="PANTHER" id="PTHR46280:SF3">
    <property type="entry name" value="PLECKSTRIN HOMOLOGY DOMAIN-CONTAINING FAMILY F MEMBER 1 HOMOLOG"/>
    <property type="match status" value="1"/>
</dbReference>
<accession>A0A6J8DR92</accession>
<dbReference type="GO" id="GO:0005769">
    <property type="term" value="C:early endosome"/>
    <property type="evidence" value="ECO:0007669"/>
    <property type="project" value="TreeGrafter"/>
</dbReference>
<dbReference type="InterPro" id="IPR001849">
    <property type="entry name" value="PH_domain"/>
</dbReference>
<feature type="compositionally biased region" description="Acidic residues" evidence="5">
    <location>
        <begin position="231"/>
        <end position="243"/>
    </location>
</feature>
<gene>
    <name evidence="8" type="ORF">MCOR_42975</name>
</gene>
<dbReference type="FunFam" id="2.30.29.30:FF:000167">
    <property type="entry name" value="Pleckstrin homology domain-containing family F member 2"/>
    <property type="match status" value="1"/>
</dbReference>
<organism evidence="8 9">
    <name type="scientific">Mytilus coruscus</name>
    <name type="common">Sea mussel</name>
    <dbReference type="NCBI Taxonomy" id="42192"/>
    <lineage>
        <taxon>Eukaryota</taxon>
        <taxon>Metazoa</taxon>
        <taxon>Spiralia</taxon>
        <taxon>Lophotrochozoa</taxon>
        <taxon>Mollusca</taxon>
        <taxon>Bivalvia</taxon>
        <taxon>Autobranchia</taxon>
        <taxon>Pteriomorphia</taxon>
        <taxon>Mytilida</taxon>
        <taxon>Mytiloidea</taxon>
        <taxon>Mytilidae</taxon>
        <taxon>Mytilinae</taxon>
        <taxon>Mytilus</taxon>
    </lineage>
</organism>
<keyword evidence="3" id="KW-0862">Zinc</keyword>
<dbReference type="InterPro" id="IPR013083">
    <property type="entry name" value="Znf_RING/FYVE/PHD"/>
</dbReference>
<dbReference type="GO" id="GO:0008333">
    <property type="term" value="P:endosome to lysosome transport"/>
    <property type="evidence" value="ECO:0007669"/>
    <property type="project" value="TreeGrafter"/>
</dbReference>
<reference evidence="8 9" key="1">
    <citation type="submission" date="2020-06" db="EMBL/GenBank/DDBJ databases">
        <authorList>
            <person name="Li R."/>
            <person name="Bekaert M."/>
        </authorList>
    </citation>
    <scope>NUCLEOTIDE SEQUENCE [LARGE SCALE GENOMIC DNA]</scope>
    <source>
        <strain evidence="9">wild</strain>
    </source>
</reference>
<dbReference type="OrthoDB" id="70570at2759"/>
<dbReference type="SMART" id="SM00233">
    <property type="entry name" value="PH"/>
    <property type="match status" value="1"/>
</dbReference>
<dbReference type="GO" id="GO:0007032">
    <property type="term" value="P:endosome organization"/>
    <property type="evidence" value="ECO:0007669"/>
    <property type="project" value="TreeGrafter"/>
</dbReference>
<dbReference type="PANTHER" id="PTHR46280">
    <property type="entry name" value="PLECKSTRIN HOMOLOGY DOMAIN-CONTAINING FAMILY F MEMBER 2-RELATED"/>
    <property type="match status" value="1"/>
</dbReference>
<dbReference type="InterPro" id="IPR000306">
    <property type="entry name" value="Znf_FYVE"/>
</dbReference>
<proteinExistence type="predicted"/>
<dbReference type="CDD" id="cd15717">
    <property type="entry name" value="FYVE_PKHF"/>
    <property type="match status" value="1"/>
</dbReference>
<dbReference type="InterPro" id="IPR011011">
    <property type="entry name" value="Znf_FYVE_PHD"/>
</dbReference>
<dbReference type="GO" id="GO:0035091">
    <property type="term" value="F:phosphatidylinositol binding"/>
    <property type="evidence" value="ECO:0007669"/>
    <property type="project" value="TreeGrafter"/>
</dbReference>
<dbReference type="GO" id="GO:0008270">
    <property type="term" value="F:zinc ion binding"/>
    <property type="evidence" value="ECO:0007669"/>
    <property type="project" value="UniProtKB-KW"/>
</dbReference>
<dbReference type="Pfam" id="PF01363">
    <property type="entry name" value="FYVE"/>
    <property type="match status" value="1"/>
</dbReference>
<dbReference type="Gene3D" id="3.30.40.10">
    <property type="entry name" value="Zinc/RING finger domain, C3HC4 (zinc finger)"/>
    <property type="match status" value="1"/>
</dbReference>
<dbReference type="PROSITE" id="PS50003">
    <property type="entry name" value="PH_DOMAIN"/>
    <property type="match status" value="1"/>
</dbReference>
<keyword evidence="1" id="KW-0479">Metal-binding</keyword>
<dbReference type="AlphaFoldDB" id="A0A6J8DR92"/>
<sequence length="263" mass="29599">MVDRLVNSEANCRRIAFIEQCFGASGQPLALPGRALVGEGVLTKMCRKKPKPRQFFLFNDVLVYGSIIISKKKYNRQHLISLEDVKLENVDDEMSLRNGWKIISPSKSFVVYAATATEKSQWMSHIRKCVNDLLLKRGITQNSENDSPVWVPDSDASTCMHCKKSQFSLINRKHHCRKCGMVVCNACSNQKWLLPQQSSHPLRVCLTCYMQLTKSKNMTGVTPTPVHDDTSGEDTSDEEDDDRTDGATGEAQDDTFTAYDVIN</sequence>
<dbReference type="PROSITE" id="PS50178">
    <property type="entry name" value="ZF_FYVE"/>
    <property type="match status" value="1"/>
</dbReference>
<dbReference type="EMBL" id="CACVKT020007646">
    <property type="protein sequence ID" value="CAC5409724.1"/>
    <property type="molecule type" value="Genomic_DNA"/>
</dbReference>
<dbReference type="Proteomes" id="UP000507470">
    <property type="component" value="Unassembled WGS sequence"/>
</dbReference>
<dbReference type="CDD" id="cd01218">
    <property type="entry name" value="PH_Phafin2-like"/>
    <property type="match status" value="1"/>
</dbReference>
<dbReference type="Pfam" id="PF00169">
    <property type="entry name" value="PH"/>
    <property type="match status" value="1"/>
</dbReference>
<evidence type="ECO:0000259" key="7">
    <source>
        <dbReference type="PROSITE" id="PS50178"/>
    </source>
</evidence>
<evidence type="ECO:0008006" key="10">
    <source>
        <dbReference type="Google" id="ProtNLM"/>
    </source>
</evidence>
<evidence type="ECO:0000256" key="1">
    <source>
        <dbReference type="ARBA" id="ARBA00022723"/>
    </source>
</evidence>
<keyword evidence="2 4" id="KW-0863">Zinc-finger</keyword>
<dbReference type="SUPFAM" id="SSF57903">
    <property type="entry name" value="FYVE/PHD zinc finger"/>
    <property type="match status" value="1"/>
</dbReference>
<dbReference type="Gene3D" id="2.30.29.30">
    <property type="entry name" value="Pleckstrin-homology domain (PH domain)/Phosphotyrosine-binding domain (PTB)"/>
    <property type="match status" value="1"/>
</dbReference>
<dbReference type="InterPro" id="IPR037871">
    <property type="entry name" value="PH_Phafin"/>
</dbReference>
<dbReference type="InterPro" id="IPR011993">
    <property type="entry name" value="PH-like_dom_sf"/>
</dbReference>
<feature type="domain" description="PH" evidence="6">
    <location>
        <begin position="35"/>
        <end position="131"/>
    </location>
</feature>
<evidence type="ECO:0000313" key="8">
    <source>
        <dbReference type="EMBL" id="CAC5409724.1"/>
    </source>
</evidence>
<name>A0A6J8DR92_MYTCO</name>
<evidence type="ECO:0000256" key="3">
    <source>
        <dbReference type="ARBA" id="ARBA00022833"/>
    </source>
</evidence>